<sequence length="377" mass="41729">MLYGLGRRPCFLVLSTIFCAWFLSFNLVAALDFQELYRLKIENSVSGEVAVSQDQGATWQKLGQVIYPTVKISKNGYMAASWVEAGQVAATSVNAIHLKAGVSREIFSILPKEFLAPPNKYRSFLSPDSSIYTNIAAGSAIFGGSFAPLVGSWVLIQRPAEALKTLPANFVPQNSDVYYVIVEQPDQYPTEIIFENQFGGKVLATYPGLGQQVIGQVLSPLVGVGRFEGTNFAGVGRIRANHAGVIDISTSRIGQIGGFQIIPSFHTLDMPYVKRKTQWLVVGPTSVEGEGLEGRAPLFKYFIRPNYRASDLEASDWESKLLSRFLVEVKYQGGASWEPMPVLEINKFYLRRELPNWADTALERISQIKILFPLSTN</sequence>
<evidence type="ECO:0000313" key="1">
    <source>
        <dbReference type="EMBL" id="PIS30478.1"/>
    </source>
</evidence>
<name>A0A2H0XZF7_UNCSA</name>
<organism evidence="1 2">
    <name type="scientific">Candidatus Saganbacteria bacterium CG08_land_8_20_14_0_20_45_16</name>
    <dbReference type="NCBI Taxonomy" id="2014293"/>
    <lineage>
        <taxon>Bacteria</taxon>
        <taxon>Bacillati</taxon>
        <taxon>Saganbacteria</taxon>
    </lineage>
</organism>
<comment type="caution">
    <text evidence="1">The sequence shown here is derived from an EMBL/GenBank/DDBJ whole genome shotgun (WGS) entry which is preliminary data.</text>
</comment>
<evidence type="ECO:0000313" key="2">
    <source>
        <dbReference type="Proteomes" id="UP000231343"/>
    </source>
</evidence>
<proteinExistence type="predicted"/>
<dbReference type="AlphaFoldDB" id="A0A2H0XZF7"/>
<protein>
    <submittedName>
        <fullName evidence="1">Uncharacterized protein</fullName>
    </submittedName>
</protein>
<reference evidence="1 2" key="1">
    <citation type="submission" date="2017-09" db="EMBL/GenBank/DDBJ databases">
        <title>Depth-based differentiation of microbial function through sediment-hosted aquifers and enrichment of novel symbionts in the deep terrestrial subsurface.</title>
        <authorList>
            <person name="Probst A.J."/>
            <person name="Ladd B."/>
            <person name="Jarett J.K."/>
            <person name="Geller-Mcgrath D.E."/>
            <person name="Sieber C.M."/>
            <person name="Emerson J.B."/>
            <person name="Anantharaman K."/>
            <person name="Thomas B.C."/>
            <person name="Malmstrom R."/>
            <person name="Stieglmeier M."/>
            <person name="Klingl A."/>
            <person name="Woyke T."/>
            <person name="Ryan C.M."/>
            <person name="Banfield J.F."/>
        </authorList>
    </citation>
    <scope>NUCLEOTIDE SEQUENCE [LARGE SCALE GENOMIC DNA]</scope>
    <source>
        <strain evidence="1">CG08_land_8_20_14_0_20_45_16</strain>
    </source>
</reference>
<dbReference type="EMBL" id="PEYM01000054">
    <property type="protein sequence ID" value="PIS30478.1"/>
    <property type="molecule type" value="Genomic_DNA"/>
</dbReference>
<dbReference type="Proteomes" id="UP000231343">
    <property type="component" value="Unassembled WGS sequence"/>
</dbReference>
<gene>
    <name evidence="1" type="ORF">COT42_02835</name>
</gene>
<accession>A0A2H0XZF7</accession>